<dbReference type="Pfam" id="PF08376">
    <property type="entry name" value="NIT"/>
    <property type="match status" value="1"/>
</dbReference>
<feature type="domain" description="Histidine kinase/HSP90-like ATPase" evidence="8">
    <location>
        <begin position="511"/>
        <end position="642"/>
    </location>
</feature>
<feature type="non-terminal residue" evidence="9">
    <location>
        <position position="651"/>
    </location>
</feature>
<dbReference type="InterPro" id="IPR050980">
    <property type="entry name" value="2C_sensor_his_kinase"/>
</dbReference>
<evidence type="ECO:0000256" key="5">
    <source>
        <dbReference type="ARBA" id="ARBA00022777"/>
    </source>
</evidence>
<proteinExistence type="predicted"/>
<keyword evidence="9" id="KW-0675">Receptor</keyword>
<keyword evidence="7" id="KW-0472">Membrane</keyword>
<feature type="transmembrane region" description="Helical" evidence="7">
    <location>
        <begin position="305"/>
        <end position="327"/>
    </location>
</feature>
<keyword evidence="5" id="KW-0418">Kinase</keyword>
<feature type="transmembrane region" description="Helical" evidence="7">
    <location>
        <begin position="21"/>
        <end position="43"/>
    </location>
</feature>
<keyword evidence="7" id="KW-0812">Transmembrane</keyword>
<evidence type="ECO:0000256" key="7">
    <source>
        <dbReference type="SAM" id="Phobius"/>
    </source>
</evidence>
<protein>
    <recommendedName>
        <fullName evidence="2">histidine kinase</fullName>
        <ecNumber evidence="2">2.7.13.3</ecNumber>
    </recommendedName>
</protein>
<keyword evidence="7" id="KW-1133">Transmembrane helix</keyword>
<dbReference type="InterPro" id="IPR013587">
    <property type="entry name" value="Nitrate/nitrite_sensing"/>
</dbReference>
<keyword evidence="6" id="KW-0902">Two-component regulatory system</keyword>
<dbReference type="Gene3D" id="3.30.565.10">
    <property type="entry name" value="Histidine kinase-like ATPase, C-terminal domain"/>
    <property type="match status" value="1"/>
</dbReference>
<gene>
    <name evidence="9" type="ORF">AVDCRST_MAG66-1431</name>
</gene>
<dbReference type="Pfam" id="PF02518">
    <property type="entry name" value="HATPase_c"/>
    <property type="match status" value="1"/>
</dbReference>
<evidence type="ECO:0000256" key="2">
    <source>
        <dbReference type="ARBA" id="ARBA00012438"/>
    </source>
</evidence>
<accession>A0A6J4NXQ8</accession>
<sequence length="651" mass="69131">MLPTEEPGRRWSSPRHWSLRVKLAIVLLVPGLLALVLGGLRIADEAGEAGQLDQVSRLVAAEERFSTVVEAVAQERYDSAVFASRDREDDADVRASVTAVDTAVGQVRPVLDDLVESDPSLRAPVAQAQQALARLGDVRTLVSTSAAPPSAVLTRYSDLLTPLVELDRDLLRGVDVEQVDGLAAALSGLAAARNELTLQYALVSVGDPDPAEMQASEARLRTGLADFRAALDAGQRVRFATLIAGPGNTARVQLLQTVLAEQDRGRNPAPVYDAMLAELNAAQNGVRAELSALSTRLRDTATTAVVVNAGLLLLALATGAVVVGLIARTILRALRRLRTGALEVAQRRLPEAVQQMQTNGGDIAPLVVESIGIDTREEIGEVARAFDAVHTEAVRLAAQQALLRNNVNDIFVNLSQRSQGLVKRQLALIDGLERSEQDPDHLGNLFQLDHLATRMRRNNENLLVLAGAADLRARRKRPVPARDVLRAAVSEIEQYRRVTVRRAPGVAVAGPVVNDLVHLVAELLDNATTFSPPDSEVVLRAATGAGGTLVVEIADTGVGIAPPELAALNAQLADPPVVDVAVARRMGLFVVGRLAQRHNITVVLRPAPGGPGIHASVEVPAVYLQSGATPGADVDLDVPTQGLPIVPEARP</sequence>
<dbReference type="GO" id="GO:0004673">
    <property type="term" value="F:protein histidine kinase activity"/>
    <property type="evidence" value="ECO:0007669"/>
    <property type="project" value="UniProtKB-EC"/>
</dbReference>
<dbReference type="SUPFAM" id="SSF55874">
    <property type="entry name" value="ATPase domain of HSP90 chaperone/DNA topoisomerase II/histidine kinase"/>
    <property type="match status" value="1"/>
</dbReference>
<name>A0A6J4NXQ8_9PSEU</name>
<dbReference type="Gene3D" id="6.10.340.10">
    <property type="match status" value="1"/>
</dbReference>
<evidence type="ECO:0000313" key="9">
    <source>
        <dbReference type="EMBL" id="CAA9400461.1"/>
    </source>
</evidence>
<dbReference type="AlphaFoldDB" id="A0A6J4NXQ8"/>
<evidence type="ECO:0000256" key="3">
    <source>
        <dbReference type="ARBA" id="ARBA00022553"/>
    </source>
</evidence>
<evidence type="ECO:0000256" key="1">
    <source>
        <dbReference type="ARBA" id="ARBA00000085"/>
    </source>
</evidence>
<dbReference type="EC" id="2.7.13.3" evidence="2"/>
<dbReference type="PANTHER" id="PTHR44936">
    <property type="entry name" value="SENSOR PROTEIN CREC"/>
    <property type="match status" value="1"/>
</dbReference>
<evidence type="ECO:0000256" key="6">
    <source>
        <dbReference type="ARBA" id="ARBA00023012"/>
    </source>
</evidence>
<evidence type="ECO:0000256" key="4">
    <source>
        <dbReference type="ARBA" id="ARBA00022679"/>
    </source>
</evidence>
<evidence type="ECO:0000259" key="8">
    <source>
        <dbReference type="SMART" id="SM00387"/>
    </source>
</evidence>
<keyword evidence="3" id="KW-0597">Phosphoprotein</keyword>
<comment type="catalytic activity">
    <reaction evidence="1">
        <text>ATP + protein L-histidine = ADP + protein N-phospho-L-histidine.</text>
        <dbReference type="EC" id="2.7.13.3"/>
    </reaction>
</comment>
<dbReference type="GO" id="GO:0000160">
    <property type="term" value="P:phosphorelay signal transduction system"/>
    <property type="evidence" value="ECO:0007669"/>
    <property type="project" value="UniProtKB-KW"/>
</dbReference>
<dbReference type="EMBL" id="CADCUS010000212">
    <property type="protein sequence ID" value="CAA9400461.1"/>
    <property type="molecule type" value="Genomic_DNA"/>
</dbReference>
<dbReference type="SMART" id="SM00387">
    <property type="entry name" value="HATPase_c"/>
    <property type="match status" value="1"/>
</dbReference>
<dbReference type="InterPro" id="IPR003594">
    <property type="entry name" value="HATPase_dom"/>
</dbReference>
<reference evidence="9" key="1">
    <citation type="submission" date="2020-02" db="EMBL/GenBank/DDBJ databases">
        <authorList>
            <person name="Meier V. D."/>
        </authorList>
    </citation>
    <scope>NUCLEOTIDE SEQUENCE</scope>
    <source>
        <strain evidence="9">AVDCRST_MAG66</strain>
    </source>
</reference>
<dbReference type="PANTHER" id="PTHR44936:SF9">
    <property type="entry name" value="SENSOR PROTEIN CREC"/>
    <property type="match status" value="1"/>
</dbReference>
<keyword evidence="4" id="KW-0808">Transferase</keyword>
<dbReference type="InterPro" id="IPR036890">
    <property type="entry name" value="HATPase_C_sf"/>
</dbReference>
<organism evidence="9">
    <name type="scientific">uncultured Pseudonocardia sp</name>
    <dbReference type="NCBI Taxonomy" id="211455"/>
    <lineage>
        <taxon>Bacteria</taxon>
        <taxon>Bacillati</taxon>
        <taxon>Actinomycetota</taxon>
        <taxon>Actinomycetes</taxon>
        <taxon>Pseudonocardiales</taxon>
        <taxon>Pseudonocardiaceae</taxon>
        <taxon>Pseudonocardia</taxon>
        <taxon>environmental samples</taxon>
    </lineage>
</organism>